<evidence type="ECO:0000313" key="2">
    <source>
        <dbReference type="Proteomes" id="UP001501637"/>
    </source>
</evidence>
<protein>
    <submittedName>
        <fullName evidence="1">Uncharacterized protein</fullName>
    </submittedName>
</protein>
<keyword evidence="2" id="KW-1185">Reference proteome</keyword>
<gene>
    <name evidence="1" type="ORF">GCM10010449_39530</name>
</gene>
<proteinExistence type="predicted"/>
<reference evidence="2" key="1">
    <citation type="journal article" date="2019" name="Int. J. Syst. Evol. Microbiol.">
        <title>The Global Catalogue of Microorganisms (GCM) 10K type strain sequencing project: providing services to taxonomists for standard genome sequencing and annotation.</title>
        <authorList>
            <consortium name="The Broad Institute Genomics Platform"/>
            <consortium name="The Broad Institute Genome Sequencing Center for Infectious Disease"/>
            <person name="Wu L."/>
            <person name="Ma J."/>
        </authorList>
    </citation>
    <scope>NUCLEOTIDE SEQUENCE [LARGE SCALE GENOMIC DNA]</scope>
    <source>
        <strain evidence="2">JCM 9092</strain>
    </source>
</reference>
<dbReference type="EMBL" id="BAAAUG010000069">
    <property type="protein sequence ID" value="GAA3113400.1"/>
    <property type="molecule type" value="Genomic_DNA"/>
</dbReference>
<evidence type="ECO:0000313" key="1">
    <source>
        <dbReference type="EMBL" id="GAA3113400.1"/>
    </source>
</evidence>
<comment type="caution">
    <text evidence="1">The sequence shown here is derived from an EMBL/GenBank/DDBJ whole genome shotgun (WGS) entry which is preliminary data.</text>
</comment>
<organism evidence="1 2">
    <name type="scientific">Streptomyces rectiviolaceus</name>
    <dbReference type="NCBI Taxonomy" id="332591"/>
    <lineage>
        <taxon>Bacteria</taxon>
        <taxon>Bacillati</taxon>
        <taxon>Actinomycetota</taxon>
        <taxon>Actinomycetes</taxon>
        <taxon>Kitasatosporales</taxon>
        <taxon>Streptomycetaceae</taxon>
        <taxon>Streptomyces</taxon>
    </lineage>
</organism>
<dbReference type="Proteomes" id="UP001501637">
    <property type="component" value="Unassembled WGS sequence"/>
</dbReference>
<name>A0ABP6MKX4_9ACTN</name>
<sequence length="80" mass="8808">MELPPEVQIVQVCSLGTDLLAIVVRCLATTRLGARFHCVSPHGRTVELTLTEIRRYPTVTVTEVDPPHAADDRWLCSGPV</sequence>
<accession>A0ABP6MKX4</accession>